<evidence type="ECO:0000259" key="11">
    <source>
        <dbReference type="PROSITE" id="PS50823"/>
    </source>
</evidence>
<dbReference type="InterPro" id="IPR015946">
    <property type="entry name" value="KH_dom-like_a/b"/>
</dbReference>
<dbReference type="PANTHER" id="PTHR42698">
    <property type="entry name" value="GTPASE ERA"/>
    <property type="match status" value="1"/>
</dbReference>
<dbReference type="GO" id="GO:0005829">
    <property type="term" value="C:cytosol"/>
    <property type="evidence" value="ECO:0007669"/>
    <property type="project" value="TreeGrafter"/>
</dbReference>
<feature type="binding site" evidence="8">
    <location>
        <begin position="13"/>
        <end position="20"/>
    </location>
    <ligand>
        <name>GTP</name>
        <dbReference type="ChEBI" id="CHEBI:37565"/>
    </ligand>
</feature>
<feature type="region of interest" description="G4" evidence="9">
    <location>
        <begin position="123"/>
        <end position="126"/>
    </location>
</feature>
<dbReference type="Pfam" id="PF07650">
    <property type="entry name" value="KH_2"/>
    <property type="match status" value="1"/>
</dbReference>
<dbReference type="GO" id="GO:0070181">
    <property type="term" value="F:small ribosomal subunit rRNA binding"/>
    <property type="evidence" value="ECO:0007669"/>
    <property type="project" value="UniProtKB-UniRule"/>
</dbReference>
<evidence type="ECO:0000313" key="13">
    <source>
        <dbReference type="EMBL" id="HIU52429.1"/>
    </source>
</evidence>
<dbReference type="Pfam" id="PF01926">
    <property type="entry name" value="MMR_HSR1"/>
    <property type="match status" value="1"/>
</dbReference>
<dbReference type="NCBIfam" id="TIGR00436">
    <property type="entry name" value="era"/>
    <property type="match status" value="1"/>
</dbReference>
<dbReference type="Gene3D" id="3.30.300.20">
    <property type="match status" value="1"/>
</dbReference>
<dbReference type="CDD" id="cd22534">
    <property type="entry name" value="KH-II_Era"/>
    <property type="match status" value="1"/>
</dbReference>
<dbReference type="InterPro" id="IPR005225">
    <property type="entry name" value="Small_GTP-bd"/>
</dbReference>
<sequence>MGNFKSGFISIIGRTNVGKSTLLNQLVGEKVAITANKSQTTRTAIRAIVNRKNSQLIFIDTPGIHKPKTKLGETMLETAYGAVGDVDVILFLVDSTKQEITKGDRIILEKIKQAKKKTILVLNKMDLVEKERLIQLMDLYRKEYPFEAIIPVSATKNKNVETILDEIEKHIKEGPAYYDIDEYTDQTARQLVEEVIREKALKLLNEEVPHGIFVEVEKMQLRNTTKGEEIYDVEAIIYCLRNSHKGIIIGKSGEMLKRIGSYARKDLENMLGIKINLKIWVKVREDWQDQENIVKKFKLN</sequence>
<keyword evidence="8" id="KW-0699">rRNA-binding</keyword>
<dbReference type="InterPro" id="IPR005662">
    <property type="entry name" value="GTPase_Era-like"/>
</dbReference>
<comment type="function">
    <text evidence="8">An essential GTPase that binds both GDP and GTP, with rapid nucleotide exchange. Plays a role in 16S rRNA processing and 30S ribosomal subunit biogenesis and possibly also in cell cycle regulation and energy metabolism.</text>
</comment>
<feature type="region of interest" description="G2" evidence="9">
    <location>
        <begin position="39"/>
        <end position="43"/>
    </location>
</feature>
<keyword evidence="8" id="KW-0963">Cytoplasm</keyword>
<dbReference type="AlphaFoldDB" id="A0A9D1S9N8"/>
<dbReference type="Gene3D" id="3.40.50.300">
    <property type="entry name" value="P-loop containing nucleotide triphosphate hydrolases"/>
    <property type="match status" value="1"/>
</dbReference>
<comment type="caution">
    <text evidence="13">The sequence shown here is derived from an EMBL/GenBank/DDBJ whole genome shotgun (WGS) entry which is preliminary data.</text>
</comment>
<dbReference type="GO" id="GO:0043024">
    <property type="term" value="F:ribosomal small subunit binding"/>
    <property type="evidence" value="ECO:0007669"/>
    <property type="project" value="TreeGrafter"/>
</dbReference>
<evidence type="ECO:0000256" key="4">
    <source>
        <dbReference type="ARBA" id="ARBA00022741"/>
    </source>
</evidence>
<evidence type="ECO:0000256" key="6">
    <source>
        <dbReference type="ARBA" id="ARBA00023134"/>
    </source>
</evidence>
<keyword evidence="5 8" id="KW-0694">RNA-binding</keyword>
<evidence type="ECO:0000256" key="7">
    <source>
        <dbReference type="ARBA" id="ARBA00023136"/>
    </source>
</evidence>
<dbReference type="InterPro" id="IPR004044">
    <property type="entry name" value="KH_dom_type_2"/>
</dbReference>
<reference evidence="13" key="2">
    <citation type="journal article" date="2021" name="PeerJ">
        <title>Extensive microbial diversity within the chicken gut microbiome revealed by metagenomics and culture.</title>
        <authorList>
            <person name="Gilroy R."/>
            <person name="Ravi A."/>
            <person name="Getino M."/>
            <person name="Pursley I."/>
            <person name="Horton D.L."/>
            <person name="Alikhan N.F."/>
            <person name="Baker D."/>
            <person name="Gharbi K."/>
            <person name="Hall N."/>
            <person name="Watson M."/>
            <person name="Adriaenssens E.M."/>
            <person name="Foster-Nyarko E."/>
            <person name="Jarju S."/>
            <person name="Secka A."/>
            <person name="Antonio M."/>
            <person name="Oren A."/>
            <person name="Chaudhuri R.R."/>
            <person name="La Ragione R."/>
            <person name="Hildebrand F."/>
            <person name="Pallen M.J."/>
        </authorList>
    </citation>
    <scope>NUCLEOTIDE SEQUENCE</scope>
    <source>
        <strain evidence="13">CHK195-15760</strain>
    </source>
</reference>
<dbReference type="CDD" id="cd04163">
    <property type="entry name" value="Era"/>
    <property type="match status" value="1"/>
</dbReference>
<dbReference type="InterPro" id="IPR009019">
    <property type="entry name" value="KH_sf_prok-type"/>
</dbReference>
<dbReference type="GO" id="GO:0005525">
    <property type="term" value="F:GTP binding"/>
    <property type="evidence" value="ECO:0007669"/>
    <property type="project" value="UniProtKB-UniRule"/>
</dbReference>
<proteinExistence type="inferred from homology"/>
<evidence type="ECO:0000256" key="5">
    <source>
        <dbReference type="ARBA" id="ARBA00022884"/>
    </source>
</evidence>
<evidence type="ECO:0000256" key="8">
    <source>
        <dbReference type="HAMAP-Rule" id="MF_00367"/>
    </source>
</evidence>
<dbReference type="PRINTS" id="PR00449">
    <property type="entry name" value="RASTRNSFRMNG"/>
</dbReference>
<comment type="subunit">
    <text evidence="8">Monomer.</text>
</comment>
<dbReference type="NCBIfam" id="TIGR00231">
    <property type="entry name" value="small_GTP"/>
    <property type="match status" value="1"/>
</dbReference>
<dbReference type="PANTHER" id="PTHR42698:SF1">
    <property type="entry name" value="GTPASE ERA, MITOCHONDRIAL"/>
    <property type="match status" value="1"/>
</dbReference>
<protein>
    <recommendedName>
        <fullName evidence="2 8">GTPase Era</fullName>
    </recommendedName>
</protein>
<comment type="similarity">
    <text evidence="1 8 9 10">Belongs to the TRAFAC class TrmE-Era-EngA-EngB-Septin-like GTPase superfamily. Era GTPase family.</text>
</comment>
<dbReference type="InterPro" id="IPR006073">
    <property type="entry name" value="GTP-bd"/>
</dbReference>
<feature type="region of interest" description="G5" evidence="9">
    <location>
        <begin position="152"/>
        <end position="154"/>
    </location>
</feature>
<dbReference type="InterPro" id="IPR030388">
    <property type="entry name" value="G_ERA_dom"/>
</dbReference>
<evidence type="ECO:0000256" key="10">
    <source>
        <dbReference type="RuleBase" id="RU003761"/>
    </source>
</evidence>
<name>A0A9D1S9N8_9FIRM</name>
<dbReference type="HAMAP" id="MF_00367">
    <property type="entry name" value="GTPase_Era"/>
    <property type="match status" value="1"/>
</dbReference>
<gene>
    <name evidence="8 13" type="primary">era</name>
    <name evidence="13" type="ORF">IAB70_07485</name>
</gene>
<comment type="subcellular location">
    <subcellularLocation>
        <location evidence="8">Cytoplasm</location>
    </subcellularLocation>
    <subcellularLocation>
        <location evidence="8">Cell membrane</location>
        <topology evidence="8">Peripheral membrane protein</topology>
    </subcellularLocation>
</comment>
<evidence type="ECO:0000256" key="1">
    <source>
        <dbReference type="ARBA" id="ARBA00007921"/>
    </source>
</evidence>
<evidence type="ECO:0000256" key="2">
    <source>
        <dbReference type="ARBA" id="ARBA00020484"/>
    </source>
</evidence>
<feature type="domain" description="KH type-2" evidence="11">
    <location>
        <begin position="196"/>
        <end position="285"/>
    </location>
</feature>
<dbReference type="FunFam" id="3.40.50.300:FF:000094">
    <property type="entry name" value="GTPase Era"/>
    <property type="match status" value="1"/>
</dbReference>
<dbReference type="PROSITE" id="PS50823">
    <property type="entry name" value="KH_TYPE_2"/>
    <property type="match status" value="1"/>
</dbReference>
<feature type="region of interest" description="G1" evidence="9">
    <location>
        <begin position="13"/>
        <end position="20"/>
    </location>
</feature>
<dbReference type="SUPFAM" id="SSF54814">
    <property type="entry name" value="Prokaryotic type KH domain (KH-domain type II)"/>
    <property type="match status" value="1"/>
</dbReference>
<keyword evidence="7 8" id="KW-0472">Membrane</keyword>
<dbReference type="GO" id="GO:0000028">
    <property type="term" value="P:ribosomal small subunit assembly"/>
    <property type="evidence" value="ECO:0007669"/>
    <property type="project" value="TreeGrafter"/>
</dbReference>
<evidence type="ECO:0000259" key="12">
    <source>
        <dbReference type="PROSITE" id="PS51713"/>
    </source>
</evidence>
<dbReference type="NCBIfam" id="NF000908">
    <property type="entry name" value="PRK00089.1"/>
    <property type="match status" value="1"/>
</dbReference>
<feature type="region of interest" description="G3" evidence="9">
    <location>
        <begin position="60"/>
        <end position="63"/>
    </location>
</feature>
<keyword evidence="6 8" id="KW-0342">GTP-binding</keyword>
<evidence type="ECO:0000256" key="3">
    <source>
        <dbReference type="ARBA" id="ARBA00022517"/>
    </source>
</evidence>
<organism evidence="13 14">
    <name type="scientific">Candidatus Merdicola faecigallinarum</name>
    <dbReference type="NCBI Taxonomy" id="2840862"/>
    <lineage>
        <taxon>Bacteria</taxon>
        <taxon>Bacillati</taxon>
        <taxon>Bacillota</taxon>
        <taxon>Clostridia</taxon>
        <taxon>Candidatus Merdicola</taxon>
    </lineage>
</organism>
<dbReference type="GO" id="GO:0003924">
    <property type="term" value="F:GTPase activity"/>
    <property type="evidence" value="ECO:0007669"/>
    <property type="project" value="UniProtKB-UniRule"/>
</dbReference>
<feature type="binding site" evidence="8">
    <location>
        <begin position="123"/>
        <end position="126"/>
    </location>
    <ligand>
        <name>GTP</name>
        <dbReference type="ChEBI" id="CHEBI:37565"/>
    </ligand>
</feature>
<dbReference type="EMBL" id="DVNH01000063">
    <property type="protein sequence ID" value="HIU52429.1"/>
    <property type="molecule type" value="Genomic_DNA"/>
</dbReference>
<dbReference type="Proteomes" id="UP000824093">
    <property type="component" value="Unassembled WGS sequence"/>
</dbReference>
<feature type="binding site" evidence="8">
    <location>
        <begin position="60"/>
        <end position="64"/>
    </location>
    <ligand>
        <name>GTP</name>
        <dbReference type="ChEBI" id="CHEBI:37565"/>
    </ligand>
</feature>
<reference evidence="13" key="1">
    <citation type="submission" date="2020-10" db="EMBL/GenBank/DDBJ databases">
        <authorList>
            <person name="Gilroy R."/>
        </authorList>
    </citation>
    <scope>NUCLEOTIDE SEQUENCE</scope>
    <source>
        <strain evidence="13">CHK195-15760</strain>
    </source>
</reference>
<keyword evidence="8" id="KW-1003">Cell membrane</keyword>
<accession>A0A9D1S9N8</accession>
<dbReference type="PROSITE" id="PS51713">
    <property type="entry name" value="G_ERA"/>
    <property type="match status" value="1"/>
</dbReference>
<dbReference type="InterPro" id="IPR027417">
    <property type="entry name" value="P-loop_NTPase"/>
</dbReference>
<evidence type="ECO:0000313" key="14">
    <source>
        <dbReference type="Proteomes" id="UP000824093"/>
    </source>
</evidence>
<dbReference type="GO" id="GO:0005886">
    <property type="term" value="C:plasma membrane"/>
    <property type="evidence" value="ECO:0007669"/>
    <property type="project" value="UniProtKB-SubCell"/>
</dbReference>
<keyword evidence="4 8" id="KW-0547">Nucleotide-binding</keyword>
<feature type="domain" description="Era-type G" evidence="12">
    <location>
        <begin position="5"/>
        <end position="173"/>
    </location>
</feature>
<evidence type="ECO:0000256" key="9">
    <source>
        <dbReference type="PROSITE-ProRule" id="PRU01050"/>
    </source>
</evidence>
<keyword evidence="3 8" id="KW-0690">Ribosome biogenesis</keyword>
<dbReference type="SUPFAM" id="SSF52540">
    <property type="entry name" value="P-loop containing nucleoside triphosphate hydrolases"/>
    <property type="match status" value="1"/>
</dbReference>